<reference evidence="3 5" key="1">
    <citation type="journal article" date="2011" name="Nature">
        <title>The Medicago genome provides insight into the evolution of rhizobial symbioses.</title>
        <authorList>
            <person name="Young N.D."/>
            <person name="Debelle F."/>
            <person name="Oldroyd G.E."/>
            <person name="Geurts R."/>
            <person name="Cannon S.B."/>
            <person name="Udvardi M.K."/>
            <person name="Benedito V.A."/>
            <person name="Mayer K.F."/>
            <person name="Gouzy J."/>
            <person name="Schoof H."/>
            <person name="Van de Peer Y."/>
            <person name="Proost S."/>
            <person name="Cook D.R."/>
            <person name="Meyers B.C."/>
            <person name="Spannagl M."/>
            <person name="Cheung F."/>
            <person name="De Mita S."/>
            <person name="Krishnakumar V."/>
            <person name="Gundlach H."/>
            <person name="Zhou S."/>
            <person name="Mudge J."/>
            <person name="Bharti A.K."/>
            <person name="Murray J.D."/>
            <person name="Naoumkina M.A."/>
            <person name="Rosen B."/>
            <person name="Silverstein K.A."/>
            <person name="Tang H."/>
            <person name="Rombauts S."/>
            <person name="Zhao P.X."/>
            <person name="Zhou P."/>
            <person name="Barbe V."/>
            <person name="Bardou P."/>
            <person name="Bechner M."/>
            <person name="Bellec A."/>
            <person name="Berger A."/>
            <person name="Berges H."/>
            <person name="Bidwell S."/>
            <person name="Bisseling T."/>
            <person name="Choisne N."/>
            <person name="Couloux A."/>
            <person name="Denny R."/>
            <person name="Deshpande S."/>
            <person name="Dai X."/>
            <person name="Doyle J.J."/>
            <person name="Dudez A.M."/>
            <person name="Farmer A.D."/>
            <person name="Fouteau S."/>
            <person name="Franken C."/>
            <person name="Gibelin C."/>
            <person name="Gish J."/>
            <person name="Goldstein S."/>
            <person name="Gonzalez A.J."/>
            <person name="Green P.J."/>
            <person name="Hallab A."/>
            <person name="Hartog M."/>
            <person name="Hua A."/>
            <person name="Humphray S.J."/>
            <person name="Jeong D.H."/>
            <person name="Jing Y."/>
            <person name="Jocker A."/>
            <person name="Kenton S.M."/>
            <person name="Kim D.J."/>
            <person name="Klee K."/>
            <person name="Lai H."/>
            <person name="Lang C."/>
            <person name="Lin S."/>
            <person name="Macmil S.L."/>
            <person name="Magdelenat G."/>
            <person name="Matthews L."/>
            <person name="McCorrison J."/>
            <person name="Monaghan E.L."/>
            <person name="Mun J.H."/>
            <person name="Najar F.Z."/>
            <person name="Nicholson C."/>
            <person name="Noirot C."/>
            <person name="O'Bleness M."/>
            <person name="Paule C.R."/>
            <person name="Poulain J."/>
            <person name="Prion F."/>
            <person name="Qin B."/>
            <person name="Qu C."/>
            <person name="Retzel E.F."/>
            <person name="Riddle C."/>
            <person name="Sallet E."/>
            <person name="Samain S."/>
            <person name="Samson N."/>
            <person name="Sanders I."/>
            <person name="Saurat O."/>
            <person name="Scarpelli C."/>
            <person name="Schiex T."/>
            <person name="Segurens B."/>
            <person name="Severin A.J."/>
            <person name="Sherrier D.J."/>
            <person name="Shi R."/>
            <person name="Sims S."/>
            <person name="Singer S.R."/>
            <person name="Sinharoy S."/>
            <person name="Sterck L."/>
            <person name="Viollet A."/>
            <person name="Wang B.B."/>
            <person name="Wang K."/>
            <person name="Wang M."/>
            <person name="Wang X."/>
            <person name="Warfsmann J."/>
            <person name="Weissenbach J."/>
            <person name="White D.D."/>
            <person name="White J.D."/>
            <person name="Wiley G.B."/>
            <person name="Wincker P."/>
            <person name="Xing Y."/>
            <person name="Yang L."/>
            <person name="Yao Z."/>
            <person name="Ying F."/>
            <person name="Zhai J."/>
            <person name="Zhou L."/>
            <person name="Zuber A."/>
            <person name="Denarie J."/>
            <person name="Dixon R.A."/>
            <person name="May G.D."/>
            <person name="Schwartz D.C."/>
            <person name="Rogers J."/>
            <person name="Quetier F."/>
            <person name="Town C.D."/>
            <person name="Roe B.A."/>
        </authorList>
    </citation>
    <scope>NUCLEOTIDE SEQUENCE [LARGE SCALE GENOMIC DNA]</scope>
    <source>
        <strain evidence="3">A17</strain>
        <strain evidence="4 5">cv. Jemalong A17</strain>
    </source>
</reference>
<evidence type="ECO:0000313" key="3">
    <source>
        <dbReference type="EMBL" id="KEH28119.1"/>
    </source>
</evidence>
<dbReference type="EMBL" id="CM001221">
    <property type="protein sequence ID" value="KEH28119.1"/>
    <property type="molecule type" value="Genomic_DNA"/>
</dbReference>
<keyword evidence="5" id="KW-1185">Reference proteome</keyword>
<keyword evidence="1" id="KW-0812">Transmembrane</keyword>
<dbReference type="AlphaFoldDB" id="A0A072UEA5"/>
<gene>
    <name evidence="3" type="ordered locus">MTR_5g066127</name>
</gene>
<evidence type="ECO:0000313" key="5">
    <source>
        <dbReference type="Proteomes" id="UP000002051"/>
    </source>
</evidence>
<dbReference type="Pfam" id="PF07127">
    <property type="entry name" value="Nodulin_late"/>
    <property type="match status" value="1"/>
</dbReference>
<reference evidence="4" key="3">
    <citation type="submission" date="2015-04" db="UniProtKB">
        <authorList>
            <consortium name="EnsemblPlants"/>
        </authorList>
    </citation>
    <scope>IDENTIFICATION</scope>
    <source>
        <strain evidence="4">cv. Jemalong A17</strain>
    </source>
</reference>
<name>A0A072UEA5_MEDTR</name>
<reference evidence="3 5" key="2">
    <citation type="journal article" date="2014" name="BMC Genomics">
        <title>An improved genome release (version Mt4.0) for the model legume Medicago truncatula.</title>
        <authorList>
            <person name="Tang H."/>
            <person name="Krishnakumar V."/>
            <person name="Bidwell S."/>
            <person name="Rosen B."/>
            <person name="Chan A."/>
            <person name="Zhou S."/>
            <person name="Gentzbittel L."/>
            <person name="Childs K.L."/>
            <person name="Yandell M."/>
            <person name="Gundlach H."/>
            <person name="Mayer K.F."/>
            <person name="Schwartz D.C."/>
            <person name="Town C.D."/>
        </authorList>
    </citation>
    <scope>GENOME REANNOTATION</scope>
    <source>
        <strain evidence="3">A17</strain>
        <strain evidence="4 5">cv. Jemalong A17</strain>
    </source>
</reference>
<evidence type="ECO:0000256" key="1">
    <source>
        <dbReference type="SAM" id="Phobius"/>
    </source>
</evidence>
<feature type="transmembrane region" description="Helical" evidence="1">
    <location>
        <begin position="7"/>
        <end position="30"/>
    </location>
</feature>
<keyword evidence="1" id="KW-1133">Transmembrane helix</keyword>
<evidence type="ECO:0000259" key="2">
    <source>
        <dbReference type="Pfam" id="PF07127"/>
    </source>
</evidence>
<organism evidence="3 5">
    <name type="scientific">Medicago truncatula</name>
    <name type="common">Barrel medic</name>
    <name type="synonym">Medicago tribuloides</name>
    <dbReference type="NCBI Taxonomy" id="3880"/>
    <lineage>
        <taxon>Eukaryota</taxon>
        <taxon>Viridiplantae</taxon>
        <taxon>Streptophyta</taxon>
        <taxon>Embryophyta</taxon>
        <taxon>Tracheophyta</taxon>
        <taxon>Spermatophyta</taxon>
        <taxon>Magnoliopsida</taxon>
        <taxon>eudicotyledons</taxon>
        <taxon>Gunneridae</taxon>
        <taxon>Pentapetalae</taxon>
        <taxon>rosids</taxon>
        <taxon>fabids</taxon>
        <taxon>Fabales</taxon>
        <taxon>Fabaceae</taxon>
        <taxon>Papilionoideae</taxon>
        <taxon>50 kb inversion clade</taxon>
        <taxon>NPAAA clade</taxon>
        <taxon>Hologalegina</taxon>
        <taxon>IRL clade</taxon>
        <taxon>Trifolieae</taxon>
        <taxon>Medicago</taxon>
    </lineage>
</organism>
<dbReference type="EnsemblPlants" id="KEH28119">
    <property type="protein sequence ID" value="KEH28119"/>
    <property type="gene ID" value="MTR_5g066127"/>
</dbReference>
<proteinExistence type="predicted"/>
<keyword evidence="1" id="KW-0472">Membrane</keyword>
<sequence length="34" mass="3909">MTEILKLFYAMILFASLFLVAMEIGGQSFLRVRV</sequence>
<feature type="domain" description="Late nodulin" evidence="2">
    <location>
        <begin position="1"/>
        <end position="25"/>
    </location>
</feature>
<dbReference type="Proteomes" id="UP000002051">
    <property type="component" value="Chromosome 5"/>
</dbReference>
<evidence type="ECO:0000313" key="4">
    <source>
        <dbReference type="EnsemblPlants" id="KEH28119"/>
    </source>
</evidence>
<dbReference type="InterPro" id="IPR009810">
    <property type="entry name" value="Nodulin_late_dom"/>
</dbReference>
<dbReference type="HOGENOM" id="CLU_217000_1_1_1"/>
<accession>A0A072UEA5</accession>
<protein>
    <submittedName>
        <fullName evidence="3">Nodule Cysteine-Rich (NCR) secreted peptide</fullName>
    </submittedName>
</protein>
<dbReference type="GO" id="GO:0046872">
    <property type="term" value="F:metal ion binding"/>
    <property type="evidence" value="ECO:0007669"/>
    <property type="project" value="InterPro"/>
</dbReference>
<dbReference type="PaxDb" id="3880-AES98244"/>